<dbReference type="Proteomes" id="UP001596112">
    <property type="component" value="Unassembled WGS sequence"/>
</dbReference>
<dbReference type="RefSeq" id="WP_272170378.1">
    <property type="nucleotide sequence ID" value="NZ_JAQOSL010000017.1"/>
</dbReference>
<sequence>MKILFVVAEAETEEAGPVSFQVPLAQAARNAGHEVIMAVSETGLPAALEAGIAAVPLPESVPHDGRRDGRALGRLAAGSVVALTGLADAWRPDLVIASAQAHAGPLTARHAGVPWIRFATDLEEPVSTDLATTAELTPELGRSSLRALPRPSFSVSVLPAALRPATAPEALALRHIPYAPQVPLRPWMYAAGHRPRVLVAMDGPAAPDGWFGPDRSAALLSRLAGVEADLVVATTDEETAARLEPLLPPGGRAGRPPLDVLVPTCDLVVHPGSAGATLASLAHGVPQLRVPGPSVAGEHGLGERIADHGAGRLLRVGGCTPDADAIRIAASVREMLGDPSYRTAANRLREEVHRMPAPDALIGRLERSAASHRAPRRAPADQSDKHTARNLPHRPPEF</sequence>
<gene>
    <name evidence="5" type="ORF">ACFQGO_23055</name>
</gene>
<dbReference type="InterPro" id="IPR048284">
    <property type="entry name" value="EryCIII-like_N"/>
</dbReference>
<evidence type="ECO:0000313" key="6">
    <source>
        <dbReference type="Proteomes" id="UP001596112"/>
    </source>
</evidence>
<feature type="compositionally biased region" description="Basic and acidic residues" evidence="2">
    <location>
        <begin position="378"/>
        <end position="387"/>
    </location>
</feature>
<feature type="region of interest" description="Disordered" evidence="2">
    <location>
        <begin position="367"/>
        <end position="398"/>
    </location>
</feature>
<evidence type="ECO:0000256" key="2">
    <source>
        <dbReference type="SAM" id="MobiDB-lite"/>
    </source>
</evidence>
<protein>
    <submittedName>
        <fullName evidence="5">Glycosyltransferase</fullName>
    </submittedName>
</protein>
<keyword evidence="6" id="KW-1185">Reference proteome</keyword>
<feature type="domain" description="Erythromycin biosynthesis protein CIII-like C-terminal" evidence="3">
    <location>
        <begin position="219"/>
        <end position="366"/>
    </location>
</feature>
<proteinExistence type="predicted"/>
<dbReference type="Pfam" id="PF06722">
    <property type="entry name" value="EryCIII-like_C"/>
    <property type="match status" value="1"/>
</dbReference>
<dbReference type="EMBL" id="JBHSNZ010000016">
    <property type="protein sequence ID" value="MFC5810340.1"/>
    <property type="molecule type" value="Genomic_DNA"/>
</dbReference>
<comment type="caution">
    <text evidence="5">The sequence shown here is derived from an EMBL/GenBank/DDBJ whole genome shotgun (WGS) entry which is preliminary data.</text>
</comment>
<reference evidence="6" key="1">
    <citation type="journal article" date="2019" name="Int. J. Syst. Evol. Microbiol.">
        <title>The Global Catalogue of Microorganisms (GCM) 10K type strain sequencing project: providing services to taxonomists for standard genome sequencing and annotation.</title>
        <authorList>
            <consortium name="The Broad Institute Genomics Platform"/>
            <consortium name="The Broad Institute Genome Sequencing Center for Infectious Disease"/>
            <person name="Wu L."/>
            <person name="Ma J."/>
        </authorList>
    </citation>
    <scope>NUCLEOTIDE SEQUENCE [LARGE SCALE GENOMIC DNA]</scope>
    <source>
        <strain evidence="6">JCM 9918</strain>
    </source>
</reference>
<dbReference type="InterPro" id="IPR010610">
    <property type="entry name" value="EryCIII-like_C"/>
</dbReference>
<evidence type="ECO:0000259" key="3">
    <source>
        <dbReference type="Pfam" id="PF06722"/>
    </source>
</evidence>
<feature type="domain" description="Erythromycin biosynthesis protein CIII-like N-terminal" evidence="4">
    <location>
        <begin position="81"/>
        <end position="200"/>
    </location>
</feature>
<organism evidence="5 6">
    <name type="scientific">Streptomyces heilongjiangensis</name>
    <dbReference type="NCBI Taxonomy" id="945052"/>
    <lineage>
        <taxon>Bacteria</taxon>
        <taxon>Bacillati</taxon>
        <taxon>Actinomycetota</taxon>
        <taxon>Actinomycetes</taxon>
        <taxon>Kitasatosporales</taxon>
        <taxon>Streptomycetaceae</taxon>
        <taxon>Streptomyces</taxon>
    </lineage>
</organism>
<dbReference type="Pfam" id="PF21036">
    <property type="entry name" value="EryCIII-like_N"/>
    <property type="match status" value="1"/>
</dbReference>
<accession>A0ABW1BD56</accession>
<evidence type="ECO:0000256" key="1">
    <source>
        <dbReference type="ARBA" id="ARBA00022679"/>
    </source>
</evidence>
<dbReference type="Gene3D" id="3.40.50.2000">
    <property type="entry name" value="Glycogen Phosphorylase B"/>
    <property type="match status" value="2"/>
</dbReference>
<keyword evidence="1" id="KW-0808">Transferase</keyword>
<name>A0ABW1BD56_9ACTN</name>
<evidence type="ECO:0000259" key="4">
    <source>
        <dbReference type="Pfam" id="PF21036"/>
    </source>
</evidence>
<evidence type="ECO:0000313" key="5">
    <source>
        <dbReference type="EMBL" id="MFC5810340.1"/>
    </source>
</evidence>
<dbReference type="SUPFAM" id="SSF53756">
    <property type="entry name" value="UDP-Glycosyltransferase/glycogen phosphorylase"/>
    <property type="match status" value="1"/>
</dbReference>